<evidence type="ECO:0000313" key="5">
    <source>
        <dbReference type="Proteomes" id="UP001057498"/>
    </source>
</evidence>
<dbReference type="InterPro" id="IPR011765">
    <property type="entry name" value="Pept_M16_N"/>
</dbReference>
<dbReference type="Pfam" id="PF05193">
    <property type="entry name" value="Peptidase_M16_C"/>
    <property type="match status" value="1"/>
</dbReference>
<evidence type="ECO:0000256" key="1">
    <source>
        <dbReference type="ARBA" id="ARBA00007261"/>
    </source>
</evidence>
<organism evidence="4 5">
    <name type="scientific">Sphaerotilus microaerophilus</name>
    <dbReference type="NCBI Taxonomy" id="2914710"/>
    <lineage>
        <taxon>Bacteria</taxon>
        <taxon>Pseudomonadati</taxon>
        <taxon>Pseudomonadota</taxon>
        <taxon>Betaproteobacteria</taxon>
        <taxon>Burkholderiales</taxon>
        <taxon>Sphaerotilaceae</taxon>
        <taxon>Sphaerotilus</taxon>
    </lineage>
</organism>
<accession>A0ABN6PU01</accession>
<evidence type="ECO:0000259" key="3">
    <source>
        <dbReference type="Pfam" id="PF05193"/>
    </source>
</evidence>
<dbReference type="RefSeq" id="WP_251971252.1">
    <property type="nucleotide sequence ID" value="NZ_AP025730.1"/>
</dbReference>
<evidence type="ECO:0000313" key="4">
    <source>
        <dbReference type="EMBL" id="BDI08123.1"/>
    </source>
</evidence>
<dbReference type="InterPro" id="IPR050361">
    <property type="entry name" value="MPP/UQCRC_Complex"/>
</dbReference>
<feature type="domain" description="Peptidase M16 N-terminal" evidence="2">
    <location>
        <begin position="29"/>
        <end position="175"/>
    </location>
</feature>
<dbReference type="PANTHER" id="PTHR11851:SF49">
    <property type="entry name" value="MITOCHONDRIAL-PROCESSING PEPTIDASE SUBUNIT ALPHA"/>
    <property type="match status" value="1"/>
</dbReference>
<dbReference type="SUPFAM" id="SSF63411">
    <property type="entry name" value="LuxS/MPP-like metallohydrolase"/>
    <property type="match status" value="2"/>
</dbReference>
<dbReference type="Pfam" id="PF00675">
    <property type="entry name" value="Peptidase_M16"/>
    <property type="match status" value="1"/>
</dbReference>
<name>A0ABN6PU01_9BURK</name>
<dbReference type="EMBL" id="AP025730">
    <property type="protein sequence ID" value="BDI08123.1"/>
    <property type="molecule type" value="Genomic_DNA"/>
</dbReference>
<comment type="similarity">
    <text evidence="1">Belongs to the peptidase M16 family.</text>
</comment>
<dbReference type="InterPro" id="IPR007863">
    <property type="entry name" value="Peptidase_M16_C"/>
</dbReference>
<dbReference type="PANTHER" id="PTHR11851">
    <property type="entry name" value="METALLOPROTEASE"/>
    <property type="match status" value="1"/>
</dbReference>
<reference evidence="4" key="1">
    <citation type="submission" date="2022-04" db="EMBL/GenBank/DDBJ databases">
        <title>Whole genome sequence of Sphaerotilus sp. FB-5.</title>
        <authorList>
            <person name="Takeda M."/>
            <person name="Narihara S."/>
            <person name="Akimoto M."/>
            <person name="Akimoto R."/>
            <person name="Nishiyashiki S."/>
            <person name="Murakami T."/>
        </authorList>
    </citation>
    <scope>NUCLEOTIDE SEQUENCE</scope>
    <source>
        <strain evidence="4">FB-5</strain>
    </source>
</reference>
<protein>
    <submittedName>
        <fullName evidence="4">Peptidase M16</fullName>
    </submittedName>
</protein>
<sequence>MNLPATTPSATTPRAAAPQVATLPNGVRVLTCELPHLASACVSVFVRAGSVHEARRFSGIGHVVEHMVFKGTRTRDRRRINLEAELLGVDVNAHTDKDHTAFHLRGLGVDAPTFVHMLGDLVLNATFPADELESERQVLLSEYAEDEDDALSTAFKLLDHASWGLHPFGQPVIGTRRHIERFTREDLAAHVQRLYTGCNVIVAAAGAIDVDAVVAAAEAAFGALPAGEPNLVAPAVYGGGLASRHLDVTGQAHAVLGFPIPPLAADDGAATLAAAVLGEGMSSPLMERLREERALVYYAACSADVFDVGAQFVIEASMAPEHLDEVVGEALRLVRAQAQGVAAVDLERARRQVLVRRLRDAERPDRLLETAALDLFVLGRVRPLAERAAQIEALDADAVSAEFRRLLAAGPSVAVTGQVGRGVRERLRRLVEPIRAG</sequence>
<evidence type="ECO:0000259" key="2">
    <source>
        <dbReference type="Pfam" id="PF00675"/>
    </source>
</evidence>
<dbReference type="InterPro" id="IPR011249">
    <property type="entry name" value="Metalloenz_LuxS/M16"/>
</dbReference>
<gene>
    <name evidence="4" type="ORF">CATMQ487_50930</name>
</gene>
<keyword evidence="5" id="KW-1185">Reference proteome</keyword>
<feature type="domain" description="Peptidase M16 C-terminal" evidence="3">
    <location>
        <begin position="182"/>
        <end position="352"/>
    </location>
</feature>
<proteinExistence type="inferred from homology"/>
<dbReference type="Proteomes" id="UP001057498">
    <property type="component" value="Chromosome"/>
</dbReference>
<dbReference type="Gene3D" id="3.30.830.10">
    <property type="entry name" value="Metalloenzyme, LuxS/M16 peptidase-like"/>
    <property type="match status" value="2"/>
</dbReference>